<gene>
    <name evidence="2" type="ORF">LTR36_001267</name>
</gene>
<reference evidence="2 3" key="1">
    <citation type="submission" date="2021-11" db="EMBL/GenBank/DDBJ databases">
        <title>Black yeast isolated from Biological Soil Crust.</title>
        <authorList>
            <person name="Kurbessoian T."/>
        </authorList>
    </citation>
    <scope>NUCLEOTIDE SEQUENCE [LARGE SCALE GENOMIC DNA]</scope>
    <source>
        <strain evidence="2 3">CCFEE 5522</strain>
    </source>
</reference>
<dbReference type="Proteomes" id="UP001324427">
    <property type="component" value="Unassembled WGS sequence"/>
</dbReference>
<feature type="chain" id="PRO_5043990074" description="Apple domain-containing protein" evidence="1">
    <location>
        <begin position="23"/>
        <end position="554"/>
    </location>
</feature>
<keyword evidence="1" id="KW-0732">Signal</keyword>
<evidence type="ECO:0008006" key="4">
    <source>
        <dbReference type="Google" id="ProtNLM"/>
    </source>
</evidence>
<keyword evidence="3" id="KW-1185">Reference proteome</keyword>
<comment type="caution">
    <text evidence="2">The sequence shown here is derived from an EMBL/GenBank/DDBJ whole genome shotgun (WGS) entry which is preliminary data.</text>
</comment>
<organism evidence="2 3">
    <name type="scientific">Oleoguttula mirabilis</name>
    <dbReference type="NCBI Taxonomy" id="1507867"/>
    <lineage>
        <taxon>Eukaryota</taxon>
        <taxon>Fungi</taxon>
        <taxon>Dikarya</taxon>
        <taxon>Ascomycota</taxon>
        <taxon>Pezizomycotina</taxon>
        <taxon>Dothideomycetes</taxon>
        <taxon>Dothideomycetidae</taxon>
        <taxon>Mycosphaerellales</taxon>
        <taxon>Teratosphaeriaceae</taxon>
        <taxon>Oleoguttula</taxon>
    </lineage>
</organism>
<evidence type="ECO:0000256" key="1">
    <source>
        <dbReference type="SAM" id="SignalP"/>
    </source>
</evidence>
<protein>
    <recommendedName>
        <fullName evidence="4">Apple domain-containing protein</fullName>
    </recommendedName>
</protein>
<proteinExistence type="predicted"/>
<sequence>MAIMRRFGVLAFVAGLLSFAFAQTESTAIAGGATTTRSTSLAAATTYQPTNTWTIASGACSVGMDSAAAATATAGAQGGVFLDKYGGYWEMDCGYQFTGTTYYDSNNYVGSNNGGVNFLTGTQGTLTYNTSAVLGTSATLYGSGYMLQANPNLLCPTYNGTYYIDPNNVAYYVLCGFNAAVYNTPADAVPGSQTTGADARSCLTQCDAYAYHNCTGVSILYANSENGANTLCYFKAGSTYVVSPASSAVLVQRMTTIPAAPSYTPTSTTTTTTTTSSLASVTTTETAPTFSCPASDGQTVTENAQSYVIGCSDIVQGSPAGSYAVSNSWNDCFAYCDATTACTGFYYNGGQYGVGAGTCYIQTAQSEGFVASDTYHVGAVRAANYVPLYTTSTTTTTATTTSTTTTKTVDHIHHVHDNFYDFDYFHYHFDNLYYHYDKLAHDYYFHYHFDNHDKLAYNYDIHNHYDELASGAYNYYIHNHYDELASGAYNYYIYDARLCHTTTSSSGLSSSPGSSVSLTSGAASVATVTYTTVSSYPVTYTTSYVTSVITTAPG</sequence>
<feature type="signal peptide" evidence="1">
    <location>
        <begin position="1"/>
        <end position="22"/>
    </location>
</feature>
<evidence type="ECO:0000313" key="3">
    <source>
        <dbReference type="Proteomes" id="UP001324427"/>
    </source>
</evidence>
<name>A0AAV9JP03_9PEZI</name>
<evidence type="ECO:0000313" key="2">
    <source>
        <dbReference type="EMBL" id="KAK4547046.1"/>
    </source>
</evidence>
<dbReference type="EMBL" id="JAVFHQ010000012">
    <property type="protein sequence ID" value="KAK4547046.1"/>
    <property type="molecule type" value="Genomic_DNA"/>
</dbReference>
<accession>A0AAV9JP03</accession>
<dbReference type="AlphaFoldDB" id="A0AAV9JP03"/>